<gene>
    <name evidence="2" type="ORF">CRENBAI_022050</name>
</gene>
<dbReference type="Proteomes" id="UP001311232">
    <property type="component" value="Unassembled WGS sequence"/>
</dbReference>
<evidence type="ECO:0000313" key="2">
    <source>
        <dbReference type="EMBL" id="KAK5621665.1"/>
    </source>
</evidence>
<name>A0AAV9SK58_9TELE</name>
<dbReference type="AlphaFoldDB" id="A0AAV9SK58"/>
<organism evidence="2 3">
    <name type="scientific">Crenichthys baileyi</name>
    <name type="common">White River springfish</name>
    <dbReference type="NCBI Taxonomy" id="28760"/>
    <lineage>
        <taxon>Eukaryota</taxon>
        <taxon>Metazoa</taxon>
        <taxon>Chordata</taxon>
        <taxon>Craniata</taxon>
        <taxon>Vertebrata</taxon>
        <taxon>Euteleostomi</taxon>
        <taxon>Actinopterygii</taxon>
        <taxon>Neopterygii</taxon>
        <taxon>Teleostei</taxon>
        <taxon>Neoteleostei</taxon>
        <taxon>Acanthomorphata</taxon>
        <taxon>Ovalentaria</taxon>
        <taxon>Atherinomorphae</taxon>
        <taxon>Cyprinodontiformes</taxon>
        <taxon>Goodeidae</taxon>
        <taxon>Crenichthys</taxon>
    </lineage>
</organism>
<keyword evidence="3" id="KW-1185">Reference proteome</keyword>
<protein>
    <submittedName>
        <fullName evidence="2">Uncharacterized protein</fullName>
    </submittedName>
</protein>
<evidence type="ECO:0000256" key="1">
    <source>
        <dbReference type="SAM" id="MobiDB-lite"/>
    </source>
</evidence>
<feature type="region of interest" description="Disordered" evidence="1">
    <location>
        <begin position="164"/>
        <end position="205"/>
    </location>
</feature>
<evidence type="ECO:0000313" key="3">
    <source>
        <dbReference type="Proteomes" id="UP001311232"/>
    </source>
</evidence>
<accession>A0AAV9SK58</accession>
<comment type="caution">
    <text evidence="2">The sequence shown here is derived from an EMBL/GenBank/DDBJ whole genome shotgun (WGS) entry which is preliminary data.</text>
</comment>
<dbReference type="EMBL" id="JAHHUM010000296">
    <property type="protein sequence ID" value="KAK5621665.1"/>
    <property type="molecule type" value="Genomic_DNA"/>
</dbReference>
<proteinExistence type="predicted"/>
<sequence length="205" mass="22616">MLEHGVSYEQSMTSTEFQQQNTTLVRNGRAIPPNHNPPGLTVIANVSVEVPQQNKGVPPEGCSPTPPPRTPKRVERGYPLVYRRETLTYRCRDKYAHPSSAPLTKGNSRDWKIFQPLSRRLVLEPEPCVKAPCPPEGDIPRPKSQLLQSISRCIRPLRPLPRVVSPSEGGTHVSSSGCAWPGSMGESTAIRRCPTSRPASRVGPR</sequence>
<feature type="region of interest" description="Disordered" evidence="1">
    <location>
        <begin position="54"/>
        <end position="74"/>
    </location>
</feature>
<reference evidence="2 3" key="1">
    <citation type="submission" date="2021-06" db="EMBL/GenBank/DDBJ databases">
        <authorList>
            <person name="Palmer J.M."/>
        </authorList>
    </citation>
    <scope>NUCLEOTIDE SEQUENCE [LARGE SCALE GENOMIC DNA]</scope>
    <source>
        <strain evidence="2 3">MEX-2019</strain>
        <tissue evidence="2">Muscle</tissue>
    </source>
</reference>